<accession>V6HXX8</accession>
<proteinExistence type="predicted"/>
<organism evidence="1 2">
    <name type="scientific">Leptospira alexanderi serovar Manhao 3 str. L 60</name>
    <dbReference type="NCBI Taxonomy" id="1049759"/>
    <lineage>
        <taxon>Bacteria</taxon>
        <taxon>Pseudomonadati</taxon>
        <taxon>Spirochaetota</taxon>
        <taxon>Spirochaetia</taxon>
        <taxon>Leptospirales</taxon>
        <taxon>Leptospiraceae</taxon>
        <taxon>Leptospira</taxon>
    </lineage>
</organism>
<sequence>MLAKAHYDCYTIASDGKDKIRSNYKSFILAMKKTKSVVATENRKNVLFCDVITKNVSNF</sequence>
<evidence type="ECO:0000313" key="1">
    <source>
        <dbReference type="EMBL" id="EQA62810.1"/>
    </source>
</evidence>
<comment type="caution">
    <text evidence="1">The sequence shown here is derived from an EMBL/GenBank/DDBJ whole genome shotgun (WGS) entry which is preliminary data.</text>
</comment>
<gene>
    <name evidence="1" type="ORF">LEP1GSC062_1027</name>
</gene>
<keyword evidence="2" id="KW-1185">Reference proteome</keyword>
<evidence type="ECO:0000313" key="2">
    <source>
        <dbReference type="Proteomes" id="UP000018747"/>
    </source>
</evidence>
<dbReference type="Proteomes" id="UP000018747">
    <property type="component" value="Unassembled WGS sequence"/>
</dbReference>
<dbReference type="AlphaFoldDB" id="V6HXX8"/>
<protein>
    <submittedName>
        <fullName evidence="1">Uncharacterized protein</fullName>
    </submittedName>
</protein>
<reference evidence="1" key="1">
    <citation type="submission" date="2013-05" db="EMBL/GenBank/DDBJ databases">
        <authorList>
            <person name="Harkins D.M."/>
            <person name="Durkin A.S."/>
            <person name="Brinkac L.M."/>
            <person name="Haft D.H."/>
            <person name="Selengut J.D."/>
            <person name="Sanka R."/>
            <person name="DePew J."/>
            <person name="Purushe J."/>
            <person name="Hartskeerl R.A."/>
            <person name="Ahmed A."/>
            <person name="van der Linden H."/>
            <person name="Goris M.G.A."/>
            <person name="Vinetz J.M."/>
            <person name="Sutton G.G."/>
            <person name="Nierman W.C."/>
            <person name="Fouts D.E."/>
        </authorList>
    </citation>
    <scope>NUCLEOTIDE SEQUENCE [LARGE SCALE GENOMIC DNA]</scope>
    <source>
        <strain evidence="1">L 60</strain>
    </source>
</reference>
<name>V6HXX8_9LEPT</name>
<dbReference type="EMBL" id="AHMT02000027">
    <property type="protein sequence ID" value="EQA62810.1"/>
    <property type="molecule type" value="Genomic_DNA"/>
</dbReference>